<evidence type="ECO:0000259" key="2">
    <source>
        <dbReference type="Pfam" id="PF18352"/>
    </source>
</evidence>
<dbReference type="EMBL" id="CP003350">
    <property type="protein sequence ID" value="AFC85925.1"/>
    <property type="molecule type" value="Genomic_DNA"/>
</dbReference>
<dbReference type="AlphaFoldDB" id="H8L681"/>
<reference evidence="3" key="1">
    <citation type="submission" date="2012-02" db="EMBL/GenBank/DDBJ databases">
        <title>The complete genome of Frateuria aurantia DSM 6220.</title>
        <authorList>
            <consortium name="US DOE Joint Genome Institute (JGI-PGF)"/>
            <person name="Lucas S."/>
            <person name="Copeland A."/>
            <person name="Lapidus A."/>
            <person name="Glavina del Rio T."/>
            <person name="Dalin E."/>
            <person name="Tice H."/>
            <person name="Bruce D."/>
            <person name="Goodwin L."/>
            <person name="Pitluck S."/>
            <person name="Peters L."/>
            <person name="Ovchinnikova G."/>
            <person name="Teshima H."/>
            <person name="Kyrpides N."/>
            <person name="Mavromatis K."/>
            <person name="Ivanova N."/>
            <person name="Brettin T."/>
            <person name="Detter J.C."/>
            <person name="Han C."/>
            <person name="Larimer F."/>
            <person name="Land M."/>
            <person name="Hauser L."/>
            <person name="Markowitz V."/>
            <person name="Cheng J.-F."/>
            <person name="Hugenholtz P."/>
            <person name="Woyke T."/>
            <person name="Wu D."/>
            <person name="Brambilla E."/>
            <person name="Klenk H.-P."/>
            <person name="Eisen J.A."/>
        </authorList>
    </citation>
    <scope>NUCLEOTIDE SEQUENCE</scope>
    <source>
        <strain evidence="3">DSM 6220</strain>
    </source>
</reference>
<dbReference type="Gene3D" id="2.40.50.230">
    <property type="entry name" value="Gp5 N-terminal domain"/>
    <property type="match status" value="1"/>
</dbReference>
<dbReference type="InterPro" id="IPR044033">
    <property type="entry name" value="GpV-like_apex"/>
</dbReference>
<name>H8L681_FRAAD</name>
<proteinExistence type="predicted"/>
<dbReference type="InterPro" id="IPR041599">
    <property type="entry name" value="Gp138_N"/>
</dbReference>
<protein>
    <recommendedName>
        <fullName evidence="2">Phage protein Gp138 N-terminal domain-containing protein</fullName>
    </recommendedName>
</protein>
<dbReference type="STRING" id="767434.Fraau_1505"/>
<dbReference type="Proteomes" id="UP000005234">
    <property type="component" value="Chromosome"/>
</dbReference>
<keyword evidence="4" id="KW-1185">Reference proteome</keyword>
<dbReference type="HOGENOM" id="CLU_098186_0_0_6"/>
<dbReference type="Pfam" id="PF18946">
    <property type="entry name" value="Apex"/>
    <property type="match status" value="1"/>
</dbReference>
<dbReference type="Pfam" id="PF18352">
    <property type="entry name" value="Gp138_N"/>
    <property type="match status" value="1"/>
</dbReference>
<accession>H8L681</accession>
<dbReference type="InterPro" id="IPR037026">
    <property type="entry name" value="Vgr_OB-fold_dom_sf"/>
</dbReference>
<feature type="region of interest" description="Disordered" evidence="1">
    <location>
        <begin position="194"/>
        <end position="219"/>
    </location>
</feature>
<evidence type="ECO:0000313" key="3">
    <source>
        <dbReference type="EMBL" id="AFC85925.1"/>
    </source>
</evidence>
<dbReference type="KEGG" id="fau:Fraau_1505"/>
<dbReference type="eggNOG" id="COG4540">
    <property type="taxonomic scope" value="Bacteria"/>
</dbReference>
<evidence type="ECO:0000313" key="4">
    <source>
        <dbReference type="Proteomes" id="UP000005234"/>
    </source>
</evidence>
<sequence length="219" mass="22943">MRPTERYEDHEHVLREIMRSARTRQWTCMPGHFVSFDAGTCTAVVQIGIAGQQTSDGVSTAVPYPVLVDVPVQFPRGGGAALTFPIAEGDECTVHIVDRAIDGWFESSGIQPPSSKRRQAISDAFAVPGSLSKPARLQNISTSTAQLRSVDGKTYVDLDPTGQVVKITAPGGLVIDAPSVKCSGTVTASGEITGNGIPLSTHTHSGVQSGSSSTGKPQG</sequence>
<gene>
    <name evidence="3" type="ordered locus">Fraau_1505</name>
</gene>
<feature type="domain" description="Phage protein Gp138 N-terminal" evidence="2">
    <location>
        <begin position="29"/>
        <end position="129"/>
    </location>
</feature>
<organism evidence="3 4">
    <name type="scientific">Frateuria aurantia (strain ATCC 33424 / DSM 6220 / KCTC 2777 / LMG 1558 / NBRC 3245 / NCIMB 13370)</name>
    <name type="common">Acetobacter aurantius</name>
    <dbReference type="NCBI Taxonomy" id="767434"/>
    <lineage>
        <taxon>Bacteria</taxon>
        <taxon>Pseudomonadati</taxon>
        <taxon>Pseudomonadota</taxon>
        <taxon>Gammaproteobacteria</taxon>
        <taxon>Lysobacterales</taxon>
        <taxon>Rhodanobacteraceae</taxon>
        <taxon>Frateuria</taxon>
    </lineage>
</organism>
<evidence type="ECO:0000256" key="1">
    <source>
        <dbReference type="SAM" id="MobiDB-lite"/>
    </source>
</evidence>